<name>A0A1G1Y786_9BACT</name>
<proteinExistence type="predicted"/>
<gene>
    <name evidence="3" type="ORF">A2840_02295</name>
</gene>
<dbReference type="EMBL" id="MHIG01000003">
    <property type="protein sequence ID" value="OGY48168.1"/>
    <property type="molecule type" value="Genomic_DNA"/>
</dbReference>
<dbReference type="InterPro" id="IPR004629">
    <property type="entry name" value="WecG_TagA_CpsF"/>
</dbReference>
<reference evidence="3 4" key="1">
    <citation type="journal article" date="2016" name="Nat. Commun.">
        <title>Thousands of microbial genomes shed light on interconnected biogeochemical processes in an aquifer system.</title>
        <authorList>
            <person name="Anantharaman K."/>
            <person name="Brown C.T."/>
            <person name="Hug L.A."/>
            <person name="Sharon I."/>
            <person name="Castelle C.J."/>
            <person name="Probst A.J."/>
            <person name="Thomas B.C."/>
            <person name="Singh A."/>
            <person name="Wilkins M.J."/>
            <person name="Karaoz U."/>
            <person name="Brodie E.L."/>
            <person name="Williams K.H."/>
            <person name="Hubbard S.S."/>
            <person name="Banfield J.F."/>
        </authorList>
    </citation>
    <scope>NUCLEOTIDE SEQUENCE [LARGE SCALE GENOMIC DNA]</scope>
</reference>
<evidence type="ECO:0000256" key="2">
    <source>
        <dbReference type="ARBA" id="ARBA00022679"/>
    </source>
</evidence>
<evidence type="ECO:0000313" key="4">
    <source>
        <dbReference type="Proteomes" id="UP000178385"/>
    </source>
</evidence>
<evidence type="ECO:0008006" key="5">
    <source>
        <dbReference type="Google" id="ProtNLM"/>
    </source>
</evidence>
<protein>
    <recommendedName>
        <fullName evidence="5">Glycosyl transferase</fullName>
    </recommendedName>
</protein>
<dbReference type="PANTHER" id="PTHR34136">
    <property type="match status" value="1"/>
</dbReference>
<keyword evidence="2" id="KW-0808">Transferase</keyword>
<accession>A0A1G1Y786</accession>
<dbReference type="Proteomes" id="UP000178385">
    <property type="component" value="Unassembled WGS sequence"/>
</dbReference>
<sequence>MNSNEIELLGVHINTFSPQEVLETVDRFFSTKNKHYIVTPNPEFLVLAHRDSQFKDILNYADIAIPDGIGLLMAAKLMGKRLRRFTGVDLVWYLCEFAQIRQLPIFLLGGFQNTAVDAAATLRRHFPNLLIAGTNDGGAVDAAGLPDHNEQLIHEINAAKPKIIFVAFGHGKQERWIFKNLDRLDSVQLAVGVGGALDFLAGRVNRAPEIIQRLGLEWLYRLVSQPWRWRRIVDAVIIFPLLVIVDNLKKKFFTR</sequence>
<dbReference type="GO" id="GO:0016758">
    <property type="term" value="F:hexosyltransferase activity"/>
    <property type="evidence" value="ECO:0007669"/>
    <property type="project" value="TreeGrafter"/>
</dbReference>
<dbReference type="CDD" id="cd06533">
    <property type="entry name" value="Glyco_transf_WecG_TagA"/>
    <property type="match status" value="1"/>
</dbReference>
<keyword evidence="1" id="KW-0328">Glycosyltransferase</keyword>
<dbReference type="Pfam" id="PF03808">
    <property type="entry name" value="Glyco_tran_WecG"/>
    <property type="match status" value="1"/>
</dbReference>
<organism evidence="3 4">
    <name type="scientific">Candidatus Buchananbacteria bacterium RIFCSPHIGHO2_01_FULL_47_11b</name>
    <dbReference type="NCBI Taxonomy" id="1797537"/>
    <lineage>
        <taxon>Bacteria</taxon>
        <taxon>Candidatus Buchananiibacteriota</taxon>
    </lineage>
</organism>
<dbReference type="AlphaFoldDB" id="A0A1G1Y786"/>
<comment type="caution">
    <text evidence="3">The sequence shown here is derived from an EMBL/GenBank/DDBJ whole genome shotgun (WGS) entry which is preliminary data.</text>
</comment>
<dbReference type="NCBIfam" id="TIGR00696">
    <property type="entry name" value="wecG_tagA_cpsF"/>
    <property type="match status" value="1"/>
</dbReference>
<evidence type="ECO:0000313" key="3">
    <source>
        <dbReference type="EMBL" id="OGY48168.1"/>
    </source>
</evidence>
<evidence type="ECO:0000256" key="1">
    <source>
        <dbReference type="ARBA" id="ARBA00022676"/>
    </source>
</evidence>
<dbReference type="PANTHER" id="PTHR34136:SF1">
    <property type="entry name" value="UDP-N-ACETYL-D-MANNOSAMINURONIC ACID TRANSFERASE"/>
    <property type="match status" value="1"/>
</dbReference>